<feature type="compositionally biased region" description="Low complexity" evidence="1">
    <location>
        <begin position="525"/>
        <end position="539"/>
    </location>
</feature>
<dbReference type="InterPro" id="IPR025525">
    <property type="entry name" value="hAT-like_transposase_RNase-H"/>
</dbReference>
<feature type="region of interest" description="Disordered" evidence="1">
    <location>
        <begin position="517"/>
        <end position="539"/>
    </location>
</feature>
<dbReference type="InterPro" id="IPR012337">
    <property type="entry name" value="RNaseH-like_sf"/>
</dbReference>
<evidence type="ECO:0000313" key="4">
    <source>
        <dbReference type="EMBL" id="KAA0052351.1"/>
    </source>
</evidence>
<dbReference type="PANTHER" id="PTHR23272:SF193">
    <property type="entry name" value="OS07G0624100 PROTEIN"/>
    <property type="match status" value="1"/>
</dbReference>
<dbReference type="GO" id="GO:0046983">
    <property type="term" value="F:protein dimerization activity"/>
    <property type="evidence" value="ECO:0007669"/>
    <property type="project" value="InterPro"/>
</dbReference>
<accession>A0A5A7UFQ0</accession>
<feature type="domain" description="HAT C-terminal dimerisation" evidence="2">
    <location>
        <begin position="324"/>
        <end position="405"/>
    </location>
</feature>
<dbReference type="STRING" id="1194695.A0A5A7UFQ0"/>
<dbReference type="AlphaFoldDB" id="A0A5A7UFQ0"/>
<dbReference type="SUPFAM" id="SSF53098">
    <property type="entry name" value="Ribonuclease H-like"/>
    <property type="match status" value="1"/>
</dbReference>
<feature type="domain" description="hAT-like transposase RNase-H fold" evidence="3">
    <location>
        <begin position="171"/>
        <end position="258"/>
    </location>
</feature>
<dbReference type="Pfam" id="PF05699">
    <property type="entry name" value="Dimer_Tnp_hAT"/>
    <property type="match status" value="1"/>
</dbReference>
<proteinExistence type="predicted"/>
<dbReference type="OrthoDB" id="1607513at2759"/>
<evidence type="ECO:0000259" key="2">
    <source>
        <dbReference type="Pfam" id="PF05699"/>
    </source>
</evidence>
<protein>
    <submittedName>
        <fullName evidence="4">Zinc finger BED domain-containing protein RICESLEEPER 2-like</fullName>
    </submittedName>
</protein>
<name>A0A5A7UFQ0_CUCMM</name>
<comment type="caution">
    <text evidence="4">The sequence shown here is derived from an EMBL/GenBank/DDBJ whole genome shotgun (WGS) entry which is preliminary data.</text>
</comment>
<reference evidence="4 5" key="1">
    <citation type="submission" date="2019-08" db="EMBL/GenBank/DDBJ databases">
        <title>Draft genome sequences of two oriental melons (Cucumis melo L. var makuwa).</title>
        <authorList>
            <person name="Kwon S.-Y."/>
        </authorList>
    </citation>
    <scope>NUCLEOTIDE SEQUENCE [LARGE SCALE GENOMIC DNA]</scope>
    <source>
        <strain evidence="5">cv. SW 3</strain>
        <tissue evidence="4">Leaf</tissue>
    </source>
</reference>
<dbReference type="Proteomes" id="UP000321393">
    <property type="component" value="Unassembled WGS sequence"/>
</dbReference>
<evidence type="ECO:0000259" key="3">
    <source>
        <dbReference type="Pfam" id="PF14372"/>
    </source>
</evidence>
<evidence type="ECO:0000313" key="5">
    <source>
        <dbReference type="Proteomes" id="UP000321393"/>
    </source>
</evidence>
<dbReference type="InterPro" id="IPR008906">
    <property type="entry name" value="HATC_C_dom"/>
</dbReference>
<evidence type="ECO:0000256" key="1">
    <source>
        <dbReference type="SAM" id="MobiDB-lite"/>
    </source>
</evidence>
<dbReference type="GO" id="GO:0003677">
    <property type="term" value="F:DNA binding"/>
    <property type="evidence" value="ECO:0007669"/>
    <property type="project" value="InterPro"/>
</dbReference>
<sequence length="539" mass="60610">MQMADTLSLSSSLTFSSVFDSSPVARRPSISSSSPFDFDLISSPVDLLTVGLVSRLQFCLRKVTTMETRSGQHSETSPSLSPSPAPSTNNATGTMSSSKPPIPDKKKARATKKTTSTVWDHFTKLEENSSRVACPKFDPPSRVTIPKDIYQLYLDEKKKLKSFLVCNSQRGINDLLIGWSNEHNSILRNMAINMKSKYDKYWGSIEKINKLVFLAVVLDPRYKLDYVGFFFGSIHDDATVKVLVDGIQAYLMRLYNCYKSQIDGFAFRNDLSGQAVVCEQVESSDSLKVLSPGTTTETDASCRVLSRYKRRRQEQNTLELRNDVDWYLSDPCVELNDQFDVLTWWKLNAVKYPILSKIAQDIFVVLVSTVASESTFSTGGRILDSFRSSLSPKTVEALICTQNWICGKTTLLDLCPELEEMEICEKIENSFDEKPSTAARESLRRLPLRQSTFDGVASTQYIRRRSFDTVPSTAARFDDNSFDDDHRLAPFIPSTTAVSPPRLFRFDDSSFDYNRRVSSDDNRLTTTAASPHSSTTTQP</sequence>
<dbReference type="PANTHER" id="PTHR23272">
    <property type="entry name" value="BED FINGER-RELATED"/>
    <property type="match status" value="1"/>
</dbReference>
<feature type="region of interest" description="Disordered" evidence="1">
    <location>
        <begin position="67"/>
        <end position="114"/>
    </location>
</feature>
<dbReference type="EMBL" id="SSTE01010863">
    <property type="protein sequence ID" value="KAA0052351.1"/>
    <property type="molecule type" value="Genomic_DNA"/>
</dbReference>
<organism evidence="4 5">
    <name type="scientific">Cucumis melo var. makuwa</name>
    <name type="common">Oriental melon</name>
    <dbReference type="NCBI Taxonomy" id="1194695"/>
    <lineage>
        <taxon>Eukaryota</taxon>
        <taxon>Viridiplantae</taxon>
        <taxon>Streptophyta</taxon>
        <taxon>Embryophyta</taxon>
        <taxon>Tracheophyta</taxon>
        <taxon>Spermatophyta</taxon>
        <taxon>Magnoliopsida</taxon>
        <taxon>eudicotyledons</taxon>
        <taxon>Gunneridae</taxon>
        <taxon>Pentapetalae</taxon>
        <taxon>rosids</taxon>
        <taxon>fabids</taxon>
        <taxon>Cucurbitales</taxon>
        <taxon>Cucurbitaceae</taxon>
        <taxon>Benincaseae</taxon>
        <taxon>Cucumis</taxon>
    </lineage>
</organism>
<gene>
    <name evidence="4" type="ORF">E6C27_scaffold207G001920</name>
</gene>
<dbReference type="Pfam" id="PF14372">
    <property type="entry name" value="hAT-like_RNase-H"/>
    <property type="match status" value="1"/>
</dbReference>